<dbReference type="PANTHER" id="PTHR43415:SF3">
    <property type="entry name" value="GNAT-FAMILY ACETYLTRANSFERASE"/>
    <property type="match status" value="1"/>
</dbReference>
<protein>
    <submittedName>
        <fullName evidence="2">Ribosomal-protein-S5p-alanine acetyltransferase</fullName>
    </submittedName>
</protein>
<dbReference type="InterPro" id="IPR000182">
    <property type="entry name" value="GNAT_dom"/>
</dbReference>
<sequence length="176" mass="19719">MTVLEGAKVRLRRVSSEDAEARFALGTDAEIVNMFGVSLSDAKPMTRDAVEQWAEGQANSPYAWAIEVEGCLVGEIKLHSINVHDRRASMAIGKYDRTRLGKGVGTEAIRLLLRHAFTELKLHRIGIRVLAYNERAIRAYTKCGFIIEGRERETAFVDGSWQDDLMMGLLSTEYLT</sequence>
<name>A0A0U2ZM65_RHILV</name>
<dbReference type="Gene3D" id="3.40.630.30">
    <property type="match status" value="1"/>
</dbReference>
<dbReference type="SUPFAM" id="SSF55729">
    <property type="entry name" value="Acyl-CoA N-acyltransferases (Nat)"/>
    <property type="match status" value="1"/>
</dbReference>
<dbReference type="PROSITE" id="PS51186">
    <property type="entry name" value="GNAT"/>
    <property type="match status" value="1"/>
</dbReference>
<dbReference type="Pfam" id="PF13302">
    <property type="entry name" value="Acetyltransf_3"/>
    <property type="match status" value="1"/>
</dbReference>
<dbReference type="PANTHER" id="PTHR43415">
    <property type="entry name" value="SPERMIDINE N(1)-ACETYLTRANSFERASE"/>
    <property type="match status" value="1"/>
</dbReference>
<evidence type="ECO:0000259" key="1">
    <source>
        <dbReference type="PROSITE" id="PS51186"/>
    </source>
</evidence>
<keyword evidence="2" id="KW-0808">Transferase</keyword>
<dbReference type="EMBL" id="KT944070">
    <property type="protein sequence ID" value="ALU64487.1"/>
    <property type="molecule type" value="Genomic_DNA"/>
</dbReference>
<feature type="domain" description="N-acetyltransferase" evidence="1">
    <location>
        <begin position="9"/>
        <end position="172"/>
    </location>
</feature>
<proteinExistence type="predicted"/>
<accession>A0A0U2ZM65</accession>
<dbReference type="GO" id="GO:0016747">
    <property type="term" value="F:acyltransferase activity, transferring groups other than amino-acyl groups"/>
    <property type="evidence" value="ECO:0007669"/>
    <property type="project" value="InterPro"/>
</dbReference>
<dbReference type="AlphaFoldDB" id="A0A0U2ZM65"/>
<reference evidence="2" key="1">
    <citation type="submission" date="2015-10" db="EMBL/GenBank/DDBJ databases">
        <title>Comparative analysis of sym-gene organization in Rhizobium leguminosarum bv. viciae strains, isolated from different host plants and demonstrating clear differences in symbiotic specificity.</title>
        <authorList>
            <person name="Chirak E.R."/>
            <person name="Kimeklis A.K."/>
            <person name="Andronov E.E."/>
        </authorList>
    </citation>
    <scope>NUCLEOTIDE SEQUENCE</scope>
    <source>
        <strain evidence="2">Vaf12</strain>
    </source>
</reference>
<evidence type="ECO:0000313" key="2">
    <source>
        <dbReference type="EMBL" id="ALU64487.1"/>
    </source>
</evidence>
<dbReference type="InterPro" id="IPR016181">
    <property type="entry name" value="Acyl_CoA_acyltransferase"/>
</dbReference>
<organism evidence="2">
    <name type="scientific">Rhizobium leguminosarum bv. viciae</name>
    <dbReference type="NCBI Taxonomy" id="387"/>
    <lineage>
        <taxon>Bacteria</taxon>
        <taxon>Pseudomonadati</taxon>
        <taxon>Pseudomonadota</taxon>
        <taxon>Alphaproteobacteria</taxon>
        <taxon>Hyphomicrobiales</taxon>
        <taxon>Rhizobiaceae</taxon>
        <taxon>Rhizobium/Agrobacterium group</taxon>
        <taxon>Rhizobium</taxon>
    </lineage>
</organism>